<protein>
    <submittedName>
        <fullName evidence="1">Uncharacterized protein</fullName>
    </submittedName>
</protein>
<dbReference type="AlphaFoldDB" id="A0A0V0RAW8"/>
<organism evidence="1 2">
    <name type="scientific">Trichinella nelsoni</name>
    <dbReference type="NCBI Taxonomy" id="6336"/>
    <lineage>
        <taxon>Eukaryota</taxon>
        <taxon>Metazoa</taxon>
        <taxon>Ecdysozoa</taxon>
        <taxon>Nematoda</taxon>
        <taxon>Enoplea</taxon>
        <taxon>Dorylaimia</taxon>
        <taxon>Trichinellida</taxon>
        <taxon>Trichinellidae</taxon>
        <taxon>Trichinella</taxon>
    </lineage>
</organism>
<gene>
    <name evidence="1" type="ORF">T07_687</name>
</gene>
<reference evidence="1 2" key="1">
    <citation type="submission" date="2015-01" db="EMBL/GenBank/DDBJ databases">
        <title>Evolution of Trichinella species and genotypes.</title>
        <authorList>
            <person name="Korhonen P.K."/>
            <person name="Edoardo P."/>
            <person name="Giuseppe L.R."/>
            <person name="Gasser R.B."/>
        </authorList>
    </citation>
    <scope>NUCLEOTIDE SEQUENCE [LARGE SCALE GENOMIC DNA]</scope>
    <source>
        <strain evidence="1">ISS37</strain>
    </source>
</reference>
<evidence type="ECO:0000313" key="2">
    <source>
        <dbReference type="Proteomes" id="UP000054630"/>
    </source>
</evidence>
<evidence type="ECO:0000313" key="1">
    <source>
        <dbReference type="EMBL" id="KRX11628.1"/>
    </source>
</evidence>
<sequence>MGFASAEKAFRSFSQNRKTHKISIFSENIFSLQKSLESIKKGRLNFISCCCDEFYSLSQT</sequence>
<proteinExistence type="predicted"/>
<name>A0A0V0RAW8_9BILA</name>
<comment type="caution">
    <text evidence="1">The sequence shown here is derived from an EMBL/GenBank/DDBJ whole genome shotgun (WGS) entry which is preliminary data.</text>
</comment>
<keyword evidence="2" id="KW-1185">Reference proteome</keyword>
<dbReference type="Proteomes" id="UP000054630">
    <property type="component" value="Unassembled WGS sequence"/>
</dbReference>
<accession>A0A0V0RAW8</accession>
<dbReference type="EMBL" id="JYDL01001755">
    <property type="protein sequence ID" value="KRX11628.1"/>
    <property type="molecule type" value="Genomic_DNA"/>
</dbReference>